<keyword evidence="3" id="KW-1185">Reference proteome</keyword>
<reference evidence="2 3" key="1">
    <citation type="submission" date="2021-01" db="EMBL/GenBank/DDBJ databases">
        <title>Whole genome shotgun sequence of Plantactinospora mayteni NBRC 109088.</title>
        <authorList>
            <person name="Komaki H."/>
            <person name="Tamura T."/>
        </authorList>
    </citation>
    <scope>NUCLEOTIDE SEQUENCE [LARGE SCALE GENOMIC DNA]</scope>
    <source>
        <strain evidence="2 3">NBRC 109088</strain>
    </source>
</reference>
<evidence type="ECO:0000313" key="2">
    <source>
        <dbReference type="EMBL" id="GIG94176.1"/>
    </source>
</evidence>
<name>A0ABQ4EHI2_9ACTN</name>
<evidence type="ECO:0000313" key="3">
    <source>
        <dbReference type="Proteomes" id="UP000621500"/>
    </source>
</evidence>
<proteinExistence type="predicted"/>
<sequence length="78" mass="8451">MAVAARYRRISASESDDIEHPPSVGWVGADGQPYAPAPNSDRLPFVRQVVNAGLLVDLESDRVGPCGTGTVLRYGWPW</sequence>
<feature type="region of interest" description="Disordered" evidence="1">
    <location>
        <begin position="1"/>
        <end position="23"/>
    </location>
</feature>
<dbReference type="Proteomes" id="UP000621500">
    <property type="component" value="Unassembled WGS sequence"/>
</dbReference>
<evidence type="ECO:0000256" key="1">
    <source>
        <dbReference type="SAM" id="MobiDB-lite"/>
    </source>
</evidence>
<organism evidence="2 3">
    <name type="scientific">Plantactinospora mayteni</name>
    <dbReference type="NCBI Taxonomy" id="566021"/>
    <lineage>
        <taxon>Bacteria</taxon>
        <taxon>Bacillati</taxon>
        <taxon>Actinomycetota</taxon>
        <taxon>Actinomycetes</taxon>
        <taxon>Micromonosporales</taxon>
        <taxon>Micromonosporaceae</taxon>
        <taxon>Plantactinospora</taxon>
    </lineage>
</organism>
<gene>
    <name evidence="2" type="ORF">Pma05_07490</name>
</gene>
<evidence type="ECO:0008006" key="4">
    <source>
        <dbReference type="Google" id="ProtNLM"/>
    </source>
</evidence>
<protein>
    <recommendedName>
        <fullName evidence="4">Resolvase/invertase-type recombinase catalytic domain-containing protein</fullName>
    </recommendedName>
</protein>
<comment type="caution">
    <text evidence="2">The sequence shown here is derived from an EMBL/GenBank/DDBJ whole genome shotgun (WGS) entry which is preliminary data.</text>
</comment>
<dbReference type="EMBL" id="BONX01000004">
    <property type="protein sequence ID" value="GIG94176.1"/>
    <property type="molecule type" value="Genomic_DNA"/>
</dbReference>
<accession>A0ABQ4EHI2</accession>